<comment type="caution">
    <text evidence="6">The sequence shown here is derived from an EMBL/GenBank/DDBJ whole genome shotgun (WGS) entry which is preliminary data.</text>
</comment>
<evidence type="ECO:0000313" key="6">
    <source>
        <dbReference type="EMBL" id="NJC26788.1"/>
    </source>
</evidence>
<dbReference type="InterPro" id="IPR003783">
    <property type="entry name" value="Regulatory_RecX"/>
</dbReference>
<dbReference type="PANTHER" id="PTHR33602">
    <property type="entry name" value="REGULATORY PROTEIN RECX FAMILY PROTEIN"/>
    <property type="match status" value="1"/>
</dbReference>
<dbReference type="EMBL" id="JAATJH010000003">
    <property type="protein sequence ID" value="NJC26788.1"/>
    <property type="molecule type" value="Genomic_DNA"/>
</dbReference>
<evidence type="ECO:0000256" key="3">
    <source>
        <dbReference type="ARBA" id="ARBA00018111"/>
    </source>
</evidence>
<dbReference type="PANTHER" id="PTHR33602:SF1">
    <property type="entry name" value="REGULATORY PROTEIN RECX FAMILY PROTEIN"/>
    <property type="match status" value="1"/>
</dbReference>
<name>A0ABX0XD06_9BACT</name>
<evidence type="ECO:0000313" key="7">
    <source>
        <dbReference type="Proteomes" id="UP000770785"/>
    </source>
</evidence>
<dbReference type="Proteomes" id="UP000770785">
    <property type="component" value="Unassembled WGS sequence"/>
</dbReference>
<keyword evidence="4" id="KW-0963">Cytoplasm</keyword>
<accession>A0ABX0XD06</accession>
<dbReference type="InterPro" id="IPR053924">
    <property type="entry name" value="RecX_HTH_2nd"/>
</dbReference>
<feature type="domain" description="RecX second three-helical" evidence="5">
    <location>
        <begin position="64"/>
        <end position="105"/>
    </location>
</feature>
<comment type="subcellular location">
    <subcellularLocation>
        <location evidence="1">Cytoplasm</location>
    </subcellularLocation>
</comment>
<dbReference type="Pfam" id="PF02631">
    <property type="entry name" value="RecX_HTH2"/>
    <property type="match status" value="1"/>
</dbReference>
<organism evidence="6 7">
    <name type="scientific">Neolewinella antarctica</name>
    <dbReference type="NCBI Taxonomy" id="442734"/>
    <lineage>
        <taxon>Bacteria</taxon>
        <taxon>Pseudomonadati</taxon>
        <taxon>Bacteroidota</taxon>
        <taxon>Saprospiria</taxon>
        <taxon>Saprospirales</taxon>
        <taxon>Lewinellaceae</taxon>
        <taxon>Neolewinella</taxon>
    </lineage>
</organism>
<evidence type="ECO:0000256" key="4">
    <source>
        <dbReference type="ARBA" id="ARBA00022490"/>
    </source>
</evidence>
<reference evidence="6 7" key="1">
    <citation type="submission" date="2020-03" db="EMBL/GenBank/DDBJ databases">
        <title>Genomic Encyclopedia of Type Strains, Phase IV (KMG-IV): sequencing the most valuable type-strain genomes for metagenomic binning, comparative biology and taxonomic classification.</title>
        <authorList>
            <person name="Goeker M."/>
        </authorList>
    </citation>
    <scope>NUCLEOTIDE SEQUENCE [LARGE SCALE GENOMIC DNA]</scope>
    <source>
        <strain evidence="6 7">DSM 105096</strain>
    </source>
</reference>
<evidence type="ECO:0000256" key="1">
    <source>
        <dbReference type="ARBA" id="ARBA00004496"/>
    </source>
</evidence>
<evidence type="ECO:0000259" key="5">
    <source>
        <dbReference type="Pfam" id="PF02631"/>
    </source>
</evidence>
<dbReference type="InterPro" id="IPR036388">
    <property type="entry name" value="WH-like_DNA-bd_sf"/>
</dbReference>
<dbReference type="Gene3D" id="1.10.10.10">
    <property type="entry name" value="Winged helix-like DNA-binding domain superfamily/Winged helix DNA-binding domain"/>
    <property type="match status" value="1"/>
</dbReference>
<sequence>MYYRPKQEKKVVYTRDQALEALQHFCAYQDRCHKEARQKLRELHCFGHEAEEVICDLIAEKYLDDERFARSFARGKFKIKRWGRMKITRELRQRDISAYCIKKGLSEIEPEAYQETMEKELLRREKIATRGLHPYLKRKKLADYMFQRGYESYLTWEAINRLEL</sequence>
<gene>
    <name evidence="6" type="ORF">GGR27_002298</name>
</gene>
<dbReference type="RefSeq" id="WP_168037549.1">
    <property type="nucleotide sequence ID" value="NZ_JAATJH010000003.1"/>
</dbReference>
<keyword evidence="7" id="KW-1185">Reference proteome</keyword>
<protein>
    <recommendedName>
        <fullName evidence="3">Regulatory protein RecX</fullName>
    </recommendedName>
</protein>
<comment type="similarity">
    <text evidence="2">Belongs to the RecX family.</text>
</comment>
<proteinExistence type="inferred from homology"/>
<evidence type="ECO:0000256" key="2">
    <source>
        <dbReference type="ARBA" id="ARBA00009695"/>
    </source>
</evidence>